<evidence type="ECO:0000256" key="1">
    <source>
        <dbReference type="ARBA" id="ARBA00022729"/>
    </source>
</evidence>
<gene>
    <name evidence="3" type="ORF">Pan44_32380</name>
</gene>
<organism evidence="3 4">
    <name type="scientific">Caulifigura coniformis</name>
    <dbReference type="NCBI Taxonomy" id="2527983"/>
    <lineage>
        <taxon>Bacteria</taxon>
        <taxon>Pseudomonadati</taxon>
        <taxon>Planctomycetota</taxon>
        <taxon>Planctomycetia</taxon>
        <taxon>Planctomycetales</taxon>
        <taxon>Planctomycetaceae</taxon>
        <taxon>Caulifigura</taxon>
    </lineage>
</organism>
<dbReference type="InParanoid" id="A0A517SGD4"/>
<proteinExistence type="predicted"/>
<feature type="domain" description="Polysaccharide export protein N-terminal" evidence="2">
    <location>
        <begin position="66"/>
        <end position="154"/>
    </location>
</feature>
<dbReference type="InterPro" id="IPR049712">
    <property type="entry name" value="Poly_export"/>
</dbReference>
<dbReference type="InterPro" id="IPR003715">
    <property type="entry name" value="Poly_export_N"/>
</dbReference>
<protein>
    <submittedName>
        <fullName evidence="3">Polysaccharide biosynthesis/export protein</fullName>
    </submittedName>
</protein>
<dbReference type="PANTHER" id="PTHR33619">
    <property type="entry name" value="POLYSACCHARIDE EXPORT PROTEIN GFCE-RELATED"/>
    <property type="match status" value="1"/>
</dbReference>
<dbReference type="GO" id="GO:0015159">
    <property type="term" value="F:polysaccharide transmembrane transporter activity"/>
    <property type="evidence" value="ECO:0007669"/>
    <property type="project" value="InterPro"/>
</dbReference>
<reference evidence="3 4" key="1">
    <citation type="submission" date="2019-02" db="EMBL/GenBank/DDBJ databases">
        <title>Deep-cultivation of Planctomycetes and their phenomic and genomic characterization uncovers novel biology.</title>
        <authorList>
            <person name="Wiegand S."/>
            <person name="Jogler M."/>
            <person name="Boedeker C."/>
            <person name="Pinto D."/>
            <person name="Vollmers J."/>
            <person name="Rivas-Marin E."/>
            <person name="Kohn T."/>
            <person name="Peeters S.H."/>
            <person name="Heuer A."/>
            <person name="Rast P."/>
            <person name="Oberbeckmann S."/>
            <person name="Bunk B."/>
            <person name="Jeske O."/>
            <person name="Meyerdierks A."/>
            <person name="Storesund J.E."/>
            <person name="Kallscheuer N."/>
            <person name="Luecker S."/>
            <person name="Lage O.M."/>
            <person name="Pohl T."/>
            <person name="Merkel B.J."/>
            <person name="Hornburger P."/>
            <person name="Mueller R.-W."/>
            <person name="Bruemmer F."/>
            <person name="Labrenz M."/>
            <person name="Spormann A.M."/>
            <person name="Op den Camp H."/>
            <person name="Overmann J."/>
            <person name="Amann R."/>
            <person name="Jetten M.S.M."/>
            <person name="Mascher T."/>
            <person name="Medema M.H."/>
            <person name="Devos D.P."/>
            <person name="Kaster A.-K."/>
            <person name="Ovreas L."/>
            <person name="Rohde M."/>
            <person name="Galperin M.Y."/>
            <person name="Jogler C."/>
        </authorList>
    </citation>
    <scope>NUCLEOTIDE SEQUENCE [LARGE SCALE GENOMIC DNA]</scope>
    <source>
        <strain evidence="3 4">Pan44</strain>
    </source>
</reference>
<dbReference type="PROSITE" id="PS51257">
    <property type="entry name" value="PROKAR_LIPOPROTEIN"/>
    <property type="match status" value="1"/>
</dbReference>
<dbReference type="Proteomes" id="UP000315700">
    <property type="component" value="Chromosome"/>
</dbReference>
<keyword evidence="1" id="KW-0732">Signal</keyword>
<dbReference type="EMBL" id="CP036271">
    <property type="protein sequence ID" value="QDT55196.1"/>
    <property type="molecule type" value="Genomic_DNA"/>
</dbReference>
<name>A0A517SGD4_9PLAN</name>
<dbReference type="RefSeq" id="WP_197453368.1">
    <property type="nucleotide sequence ID" value="NZ_CP036271.1"/>
</dbReference>
<sequence length="451" mass="48077">MSRRSLLTAMLYTVALAGFAGLPGCTSLSLSCDIPAIPVRKIPRNLLGRPRADMQDLSFTRLRQNPVETYQIGPGDVILLHVPGVYPEIISSAEQVMVKSEERVVYQVDTNAPPAEGVPVIVRADGSVALRSIEPIQASGLTLEQLAEVIRRAYLDVNILKAGNDRVLVNIYSRRKFRVMVMREDTGSGGSNTGGKGVVIQTALKKGSGTNVELPAYENDVLHALTETGGLPGLDAANEVLVIRGGFTDGREYDQIVAQILSSRQPCECPPVIPDPPNVLRIPLRFYPENVPQFTEEDIILEEGDVVYVPGRETDKFYTGGILPGGEHLLPRDYDLDVMAAIAVAGGPVGGAGSGLSGIGGQGGGGGFGGGGGGTRGGLPPTNLIVVRKLPCGGQIPIRVDLKKALLDDSERILVQPGDTLILRYTLCEEVYNTALGLLQFNYLFGNGLRN</sequence>
<dbReference type="Pfam" id="PF02563">
    <property type="entry name" value="Poly_export"/>
    <property type="match status" value="1"/>
</dbReference>
<evidence type="ECO:0000313" key="3">
    <source>
        <dbReference type="EMBL" id="QDT55196.1"/>
    </source>
</evidence>
<evidence type="ECO:0000313" key="4">
    <source>
        <dbReference type="Proteomes" id="UP000315700"/>
    </source>
</evidence>
<dbReference type="PANTHER" id="PTHR33619:SF3">
    <property type="entry name" value="POLYSACCHARIDE EXPORT PROTEIN GFCE-RELATED"/>
    <property type="match status" value="1"/>
</dbReference>
<dbReference type="KEGG" id="ccos:Pan44_32380"/>
<evidence type="ECO:0000259" key="2">
    <source>
        <dbReference type="Pfam" id="PF02563"/>
    </source>
</evidence>
<accession>A0A517SGD4</accession>
<dbReference type="AlphaFoldDB" id="A0A517SGD4"/>
<keyword evidence="4" id="KW-1185">Reference proteome</keyword>